<dbReference type="SUPFAM" id="SSF52540">
    <property type="entry name" value="P-loop containing nucleoside triphosphate hydrolases"/>
    <property type="match status" value="1"/>
</dbReference>
<dbReference type="PANTHER" id="PTHR13748:SF46">
    <property type="entry name" value="ZINC CHAPERONE YEIR"/>
    <property type="match status" value="1"/>
</dbReference>
<name>A0A975AM76_9GAMM</name>
<dbReference type="CDD" id="cd03112">
    <property type="entry name" value="CobW-like"/>
    <property type="match status" value="1"/>
</dbReference>
<dbReference type="EMBL" id="CP071504">
    <property type="protein sequence ID" value="QSX30993.1"/>
    <property type="molecule type" value="Genomic_DNA"/>
</dbReference>
<dbReference type="InterPro" id="IPR011629">
    <property type="entry name" value="CobW-like_C"/>
</dbReference>
<dbReference type="InterPro" id="IPR051316">
    <property type="entry name" value="Zinc-reg_GTPase_activator"/>
</dbReference>
<gene>
    <name evidence="3" type="ORF">JYB88_04940</name>
</gene>
<dbReference type="Pfam" id="PF02492">
    <property type="entry name" value="cobW"/>
    <property type="match status" value="1"/>
</dbReference>
<dbReference type="AlphaFoldDB" id="A0A975AM76"/>
<proteinExistence type="predicted"/>
<dbReference type="InterPro" id="IPR003495">
    <property type="entry name" value="CobW/HypB/UreG_nucleotide-bd"/>
</dbReference>
<sequence length="340" mass="36872">MIRNPVPVNLITGFLGSGKTTLIGRLLAHKPAGETWAVLLNEFGEVGLDAALLGKHAEVVIREVPGGCLCCAAGVPTQVAVNQLLAKARPDRLLIEPTGLGHPAQILKLLQNPYLAPVLSIQTTVCLVDPRVLNDPRYTGNPLFNDQLAVADLILASKADAWGPDALAALQNYLTERGLRQEILSIGDKPLTYAPWLTRSRLEPRTKTPNDSLLRQALTPLAPGSVFDSRETEPDPQPAQDAILRREHSEGPMHSCGWIFGAGWQFDFDALLNWVSSVPSLRLKAVMITADGIVAINRLGDELKLAELDDALDSRLEIISEQPLDWAQLEQGLKACFSAS</sequence>
<protein>
    <submittedName>
        <fullName evidence="3">GTP-binding protein</fullName>
    </submittedName>
</protein>
<dbReference type="InterPro" id="IPR027417">
    <property type="entry name" value="P-loop_NTPase"/>
</dbReference>
<reference evidence="3 4" key="1">
    <citation type="submission" date="2021-03" db="EMBL/GenBank/DDBJ databases">
        <title>Novel species identification of genus Shewanella.</title>
        <authorList>
            <person name="Liu G."/>
            <person name="Zhang Q."/>
        </authorList>
    </citation>
    <scope>NUCLEOTIDE SEQUENCE [LARGE SCALE GENOMIC DNA]</scope>
    <source>
        <strain evidence="3 4">FJAT-53726</strain>
    </source>
</reference>
<evidence type="ECO:0000313" key="4">
    <source>
        <dbReference type="Proteomes" id="UP000663281"/>
    </source>
</evidence>
<keyword evidence="4" id="KW-1185">Reference proteome</keyword>
<dbReference type="PANTHER" id="PTHR13748">
    <property type="entry name" value="COBW-RELATED"/>
    <property type="match status" value="1"/>
</dbReference>
<dbReference type="SMART" id="SM00833">
    <property type="entry name" value="CobW_C"/>
    <property type="match status" value="1"/>
</dbReference>
<dbReference type="Pfam" id="PF07683">
    <property type="entry name" value="CobW_C"/>
    <property type="match status" value="1"/>
</dbReference>
<evidence type="ECO:0000313" key="3">
    <source>
        <dbReference type="EMBL" id="QSX30993.1"/>
    </source>
</evidence>
<organism evidence="3 4">
    <name type="scientific">Shewanella cyperi</name>
    <dbReference type="NCBI Taxonomy" id="2814292"/>
    <lineage>
        <taxon>Bacteria</taxon>
        <taxon>Pseudomonadati</taxon>
        <taxon>Pseudomonadota</taxon>
        <taxon>Gammaproteobacteria</taxon>
        <taxon>Alteromonadales</taxon>
        <taxon>Shewanellaceae</taxon>
        <taxon>Shewanella</taxon>
    </lineage>
</organism>
<dbReference type="KEGG" id="scyp:JYB88_04940"/>
<evidence type="ECO:0000259" key="2">
    <source>
        <dbReference type="SMART" id="SM00833"/>
    </source>
</evidence>
<feature type="domain" description="CobW C-terminal" evidence="2">
    <location>
        <begin position="255"/>
        <end position="337"/>
    </location>
</feature>
<dbReference type="Gene3D" id="3.40.50.300">
    <property type="entry name" value="P-loop containing nucleotide triphosphate hydrolases"/>
    <property type="match status" value="1"/>
</dbReference>
<evidence type="ECO:0000256" key="1">
    <source>
        <dbReference type="ARBA" id="ARBA00045658"/>
    </source>
</evidence>
<dbReference type="RefSeq" id="WP_207325679.1">
    <property type="nucleotide sequence ID" value="NZ_CP071504.1"/>
</dbReference>
<accession>A0A975AM76</accession>
<dbReference type="GO" id="GO:0005737">
    <property type="term" value="C:cytoplasm"/>
    <property type="evidence" value="ECO:0007669"/>
    <property type="project" value="TreeGrafter"/>
</dbReference>
<comment type="function">
    <text evidence="1">Zinc chaperone that directly transfers zinc cofactor to target proteins, thereby activating them. Zinc is transferred from the CXCC motif in the GTPase domain to the zinc binding site in target proteins in a process requiring GTP hydrolysis.</text>
</comment>
<dbReference type="Proteomes" id="UP000663281">
    <property type="component" value="Chromosome"/>
</dbReference>